<reference evidence="2 3" key="1">
    <citation type="submission" date="2008-06" db="EMBL/GenBank/DDBJ databases">
        <title>Complete sequence of Pelodictyon phaeoclathratiforme BU-1.</title>
        <authorList>
            <consortium name="US DOE Joint Genome Institute"/>
            <person name="Lucas S."/>
            <person name="Copeland A."/>
            <person name="Lapidus A."/>
            <person name="Glavina del Rio T."/>
            <person name="Dalin E."/>
            <person name="Tice H."/>
            <person name="Bruce D."/>
            <person name="Goodwin L."/>
            <person name="Pitluck S."/>
            <person name="Schmutz J."/>
            <person name="Larimer F."/>
            <person name="Land M."/>
            <person name="Hauser L."/>
            <person name="Kyrpides N."/>
            <person name="Mikhailova N."/>
            <person name="Liu Z."/>
            <person name="Li T."/>
            <person name="Zhao F."/>
            <person name="Overmann J."/>
            <person name="Bryant D.A."/>
            <person name="Richardson P."/>
        </authorList>
    </citation>
    <scope>NUCLEOTIDE SEQUENCE [LARGE SCALE GENOMIC DNA]</scope>
    <source>
        <strain evidence="3">DSM 5477 / BU-1</strain>
    </source>
</reference>
<evidence type="ECO:0000259" key="1">
    <source>
        <dbReference type="Pfam" id="PF13476"/>
    </source>
</evidence>
<gene>
    <name evidence="2" type="ordered locus">Ppha_2913</name>
</gene>
<dbReference type="GO" id="GO:0006302">
    <property type="term" value="P:double-strand break repair"/>
    <property type="evidence" value="ECO:0007669"/>
    <property type="project" value="InterPro"/>
</dbReference>
<dbReference type="Pfam" id="PF13476">
    <property type="entry name" value="AAA_23"/>
    <property type="match status" value="1"/>
</dbReference>
<evidence type="ECO:0000313" key="2">
    <source>
        <dbReference type="EMBL" id="ACF45055.1"/>
    </source>
</evidence>
<proteinExistence type="predicted"/>
<dbReference type="STRING" id="324925.Ppha_2913"/>
<dbReference type="EMBL" id="CP001110">
    <property type="protein sequence ID" value="ACF45055.1"/>
    <property type="molecule type" value="Genomic_DNA"/>
</dbReference>
<dbReference type="eggNOG" id="COG1195">
    <property type="taxonomic scope" value="Bacteria"/>
</dbReference>
<keyword evidence="3" id="KW-1185">Reference proteome</keyword>
<dbReference type="HOGENOM" id="CLU_030788_0_0_10"/>
<dbReference type="GO" id="GO:0016887">
    <property type="term" value="F:ATP hydrolysis activity"/>
    <property type="evidence" value="ECO:0007669"/>
    <property type="project" value="InterPro"/>
</dbReference>
<dbReference type="InterPro" id="IPR038729">
    <property type="entry name" value="Rad50/SbcC_AAA"/>
</dbReference>
<dbReference type="OrthoDB" id="1023918at2"/>
<dbReference type="Gene3D" id="3.40.50.300">
    <property type="entry name" value="P-loop containing nucleotide triphosphate hydrolases"/>
    <property type="match status" value="2"/>
</dbReference>
<dbReference type="KEGG" id="pph:Ppha_2913"/>
<dbReference type="Proteomes" id="UP000002724">
    <property type="component" value="Chromosome"/>
</dbReference>
<organism evidence="2 3">
    <name type="scientific">Pelodictyon phaeoclathratiforme (strain DSM 5477 / BU-1)</name>
    <dbReference type="NCBI Taxonomy" id="324925"/>
    <lineage>
        <taxon>Bacteria</taxon>
        <taxon>Pseudomonadati</taxon>
        <taxon>Chlorobiota</taxon>
        <taxon>Chlorobiia</taxon>
        <taxon>Chlorobiales</taxon>
        <taxon>Chlorobiaceae</taxon>
        <taxon>Chlorobium/Pelodictyon group</taxon>
        <taxon>Pelodictyon</taxon>
    </lineage>
</organism>
<dbReference type="AlphaFoldDB" id="B4SHG2"/>
<evidence type="ECO:0000313" key="3">
    <source>
        <dbReference type="Proteomes" id="UP000002724"/>
    </source>
</evidence>
<protein>
    <recommendedName>
        <fullName evidence="1">Rad50/SbcC-type AAA domain-containing protein</fullName>
    </recommendedName>
</protein>
<dbReference type="SUPFAM" id="SSF52540">
    <property type="entry name" value="P-loop containing nucleoside triphosphate hydrolases"/>
    <property type="match status" value="1"/>
</dbReference>
<feature type="domain" description="Rad50/SbcC-type AAA" evidence="1">
    <location>
        <begin position="10"/>
        <end position="67"/>
    </location>
</feature>
<accession>B4SHG2</accession>
<name>B4SHG2_PELPB</name>
<sequence>MNMTVPRIGKIVIRDFRFFPGNENYTFELGDEGKNLLLFGENGSGKSSFFQGLRVLLSESPPPRPFDAYRNLFYPGEEGTIAIELTSGMPQDVTWAYGEPHPAEIGESAFFDLARRATFLDYKALLRTNVFHEDAECVNLFPLLVETLLRDAELPDGRTVHQHWNALRTFLPKDATLFDDADEHDAWPTPEEQVNESAKQFRDQLDDFLNKSAGGDKSIVERANALLSRFTIGLEIKTVVGDLKVSDASSNPLVKQHSFNGAEVRLIATYAGKAIEHPALFLNEARLTAVALALYLAAVQATTPRDDATNIPRLLVLDDVLIGLDLSNRLPILKILEQEFSDWQVFLMTFDRVWYDLAKEYTEHTKQWSYLTLRVLPSTPDKPGSPIIEPWTDMLKKADVHLQNGDLMAAAVYIRAAFETRIKNVCRDNGVKVAYKPDPKDVKSDQLWNEICDRQKLRKENGQHDFLDPNLMQDVEKVRSTVLNRLSHSGPMGLTTTEVKDALDIIRKLQIHEFKKA</sequence>
<dbReference type="RefSeq" id="WP_012509523.1">
    <property type="nucleotide sequence ID" value="NC_011060.1"/>
</dbReference>
<dbReference type="InterPro" id="IPR027417">
    <property type="entry name" value="P-loop_NTPase"/>
</dbReference>